<dbReference type="InterPro" id="IPR036291">
    <property type="entry name" value="NAD(P)-bd_dom_sf"/>
</dbReference>
<dbReference type="SUPFAM" id="SSF51735">
    <property type="entry name" value="NAD(P)-binding Rossmann-fold domains"/>
    <property type="match status" value="1"/>
</dbReference>
<comment type="caution">
    <text evidence="1">The sequence shown here is derived from an EMBL/GenBank/DDBJ whole genome shotgun (WGS) entry which is preliminary data.</text>
</comment>
<dbReference type="PANTHER" id="PTHR43162:SF1">
    <property type="entry name" value="PRESTALK A DIFFERENTIATION PROTEIN A"/>
    <property type="match status" value="1"/>
</dbReference>
<dbReference type="Gene3D" id="3.90.25.10">
    <property type="entry name" value="UDP-galactose 4-epimerase, domain 1"/>
    <property type="match status" value="1"/>
</dbReference>
<dbReference type="EMBL" id="JAAOIW010000005">
    <property type="protein sequence ID" value="NHN31468.1"/>
    <property type="molecule type" value="Genomic_DNA"/>
</dbReference>
<proteinExistence type="predicted"/>
<sequence>MNNDAGKKVVVEDKKPILILGGTGKTGRRMAERLTARGLPIRIGSRSGEPSFNWENQSTWESSLQNVGAVYITYYPDLAVPGAAAAIGAFAKLAVKNGIKRLVLLSGRGEEEAQLSERALQDSGAEWTILRASWFCQNFSENFLLGSVLSGTVALPAADVAEPFIDAEDIADVAVAALTEDRHVGQLYELTGPRALTFAEATEEIAKASCREVRYVQVSAEQFTSVLAQQDVPAEFLELLTDLFTKVLDGRNSHLTDGVQRALGREPRGFADYARDAATSGVWGGSR</sequence>
<keyword evidence="2" id="KW-1185">Reference proteome</keyword>
<gene>
    <name evidence="1" type="ORF">G9U52_16660</name>
</gene>
<name>A0ABX0J9J4_9BACL</name>
<dbReference type="Gene3D" id="3.40.50.720">
    <property type="entry name" value="NAD(P)-binding Rossmann-like Domain"/>
    <property type="match status" value="1"/>
</dbReference>
<evidence type="ECO:0000313" key="1">
    <source>
        <dbReference type="EMBL" id="NHN31468.1"/>
    </source>
</evidence>
<accession>A0ABX0J9J4</accession>
<dbReference type="PANTHER" id="PTHR43162">
    <property type="match status" value="1"/>
</dbReference>
<dbReference type="InterPro" id="IPR051604">
    <property type="entry name" value="Ergot_Alk_Oxidoreductase"/>
</dbReference>
<protein>
    <submittedName>
        <fullName evidence="1">NAD(P)H-binding protein</fullName>
    </submittedName>
</protein>
<evidence type="ECO:0000313" key="2">
    <source>
        <dbReference type="Proteomes" id="UP001165962"/>
    </source>
</evidence>
<dbReference type="Proteomes" id="UP001165962">
    <property type="component" value="Unassembled WGS sequence"/>
</dbReference>
<organism evidence="1 2">
    <name type="scientific">Paenibacillus agricola</name>
    <dbReference type="NCBI Taxonomy" id="2716264"/>
    <lineage>
        <taxon>Bacteria</taxon>
        <taxon>Bacillati</taxon>
        <taxon>Bacillota</taxon>
        <taxon>Bacilli</taxon>
        <taxon>Bacillales</taxon>
        <taxon>Paenibacillaceae</taxon>
        <taxon>Paenibacillus</taxon>
    </lineage>
</organism>
<reference evidence="1" key="1">
    <citation type="submission" date="2020-03" db="EMBL/GenBank/DDBJ databases">
        <title>Draft sequencing of Paenibacilllus sp. S3N08.</title>
        <authorList>
            <person name="Kim D.-U."/>
        </authorList>
    </citation>
    <scope>NUCLEOTIDE SEQUENCE</scope>
    <source>
        <strain evidence="1">S3N08</strain>
    </source>
</reference>
<dbReference type="RefSeq" id="WP_166151499.1">
    <property type="nucleotide sequence ID" value="NZ_JAAOIW010000005.1"/>
</dbReference>